<evidence type="ECO:0000313" key="5">
    <source>
        <dbReference type="Proteomes" id="UP001159427"/>
    </source>
</evidence>
<evidence type="ECO:0000313" key="3">
    <source>
        <dbReference type="EMBL" id="CAH3028733.1"/>
    </source>
</evidence>
<dbReference type="EMBL" id="CALNXI010000679">
    <property type="protein sequence ID" value="CAH3032473.1"/>
    <property type="molecule type" value="Genomic_DNA"/>
</dbReference>
<dbReference type="EMBL" id="CALNXI010000482">
    <property type="protein sequence ID" value="CAH3027975.1"/>
    <property type="molecule type" value="Genomic_DNA"/>
</dbReference>
<dbReference type="EMBL" id="CALNXI010000531">
    <property type="protein sequence ID" value="CAH3028733.1"/>
    <property type="molecule type" value="Genomic_DNA"/>
</dbReference>
<evidence type="ECO:0000259" key="1">
    <source>
        <dbReference type="PROSITE" id="PS00028"/>
    </source>
</evidence>
<dbReference type="PANTHER" id="PTHR33845">
    <property type="entry name" value="C2H2-TYPE DOMAIN-CONTAINING PROTEIN"/>
    <property type="match status" value="1"/>
</dbReference>
<proteinExistence type="predicted"/>
<keyword evidence="5" id="KW-1185">Reference proteome</keyword>
<sequence>MESGCSFVSIVGGHCGHDRGDRNKATGCIPLLSCQRDVNGHKEMFAFHGIVDEIDLILARASIFSSPRNIDQMNICPAHRASLGIGWTRRVPDKCRIPSILSGHSKDVRKKPKADRGLSKAGSQTVLQQSGIFLPVGSGVCPNCSKMLAGNWKPDTETAEVAFDDCEVTFQMAEMSLDQTSDTVGQVAESTPSSFPYLELQTPATSIYSPNEANEHVERECKPLEMLNTFLESRDISPVRFPLTTQWEEASERTRRRHLRKANQAVDAVLEEVAPNQSGQLWKSLVASKSSDENPSGNEREPVDEVLMEALAECYRNASNWQTRRQILSIMVDKVSFKTLKKWIPNLTRYQFSEARKHILVEGGGVALSLQSSQTRMAVSQTQLDHFLDFITSTHVIQDLPFGQKSIKLSTKEVITVPNVIRMMVPESIVKQYLAYSSESGFTTLSRSTLLRILNVCSASVRKSLQGLDYISCAGSQAFDDLHDVVNRLGDSFMGMTWARNQKERLKSAKRYLKGDFKVHVSKQSNIPDHCRAYALSDPRDKDYQIICPHDHLETCDRCYLVSSVLAEIHDAIEKMSDSNVSSDVVEEVNFIEGQAKQNIWAWKAHLLRCVNQDEARIEVIDALDENSVPLVQDWAMKFLPRKFRESQSDWFAKRGMPWHITVATRRAENHELEMMTFVHVYQTCNQDSCVVLSIMKDVIGKLKSQLPHLKTVFCCYHCGATIVGASFTGCASGVTVKRLDFSDAQGGKGPCDRKAASIKSHMKIHLNQGSNIETAKEMVDAIQSSGGVPGVDVSLCISAKDPAPSLNVKIAGVSLISNIVYNNGSLTVWRAYGIGRGQCIRLEDLGIPQLVQIPDLVKCDEDTATTMPNAHFIKVKSRRQPCSDNSQQCSDTEEETVTETSPAVHTLSCPEEGCMKVYQRFSSLQHHLDLGKHECALEHETLLDRAALGYAERLRGQSGSVPQIEQVRRQLNLSNQPFLPMGWALKSSHVKRTRFTEKQRDYLSSKFRIGESTGKKADAASVSKSMMTARDSNGNRLFSSSEFLTSQQVSSFFSRLSSKRKLEDDEMTESDFEENQNVENEKAFDELRSEVLQEVALTHPICYDRYDICELIANSKLSIFAIQMLKDICEHFDIPTTDIKVKRKAPYIDKLIAFGKNCTCQK</sequence>
<comment type="caution">
    <text evidence="4">The sequence shown here is derived from an EMBL/GenBank/DDBJ whole genome shotgun (WGS) entry which is preliminary data.</text>
</comment>
<reference evidence="4 5" key="1">
    <citation type="submission" date="2022-05" db="EMBL/GenBank/DDBJ databases">
        <authorList>
            <consortium name="Genoscope - CEA"/>
            <person name="William W."/>
        </authorList>
    </citation>
    <scope>NUCLEOTIDE SEQUENCE [LARGE SCALE GENOMIC DNA]</scope>
</reference>
<evidence type="ECO:0000313" key="4">
    <source>
        <dbReference type="EMBL" id="CAH3032473.1"/>
    </source>
</evidence>
<dbReference type="PROSITE" id="PS00028">
    <property type="entry name" value="ZINC_FINGER_C2H2_1"/>
    <property type="match status" value="1"/>
</dbReference>
<organism evidence="4 5">
    <name type="scientific">Porites evermanni</name>
    <dbReference type="NCBI Taxonomy" id="104178"/>
    <lineage>
        <taxon>Eukaryota</taxon>
        <taxon>Metazoa</taxon>
        <taxon>Cnidaria</taxon>
        <taxon>Anthozoa</taxon>
        <taxon>Hexacorallia</taxon>
        <taxon>Scleractinia</taxon>
        <taxon>Fungiina</taxon>
        <taxon>Poritidae</taxon>
        <taxon>Porites</taxon>
    </lineage>
</organism>
<accession>A0ABN8MNF9</accession>
<gene>
    <name evidence="2" type="ORF">PEVE_00032843</name>
    <name evidence="3" type="ORF">PEVE_00034794</name>
    <name evidence="4" type="ORF">PEVE_00039014</name>
</gene>
<protein>
    <recommendedName>
        <fullName evidence="1">C2H2-type domain-containing protein</fullName>
    </recommendedName>
</protein>
<name>A0ABN8MNF9_9CNID</name>
<feature type="domain" description="C2H2-type" evidence="1">
    <location>
        <begin position="910"/>
        <end position="934"/>
    </location>
</feature>
<dbReference type="InterPro" id="IPR013087">
    <property type="entry name" value="Znf_C2H2_type"/>
</dbReference>
<dbReference type="PANTHER" id="PTHR33845:SF1">
    <property type="entry name" value="C2H2-TYPE DOMAIN-CONTAINING PROTEIN"/>
    <property type="match status" value="1"/>
</dbReference>
<dbReference type="Proteomes" id="UP001159427">
    <property type="component" value="Unassembled WGS sequence"/>
</dbReference>
<evidence type="ECO:0000313" key="2">
    <source>
        <dbReference type="EMBL" id="CAH3027975.1"/>
    </source>
</evidence>